<dbReference type="GO" id="GO:0089702">
    <property type="term" value="F:undecaprenyl-phosphate glucose phosphotransferase activity"/>
    <property type="evidence" value="ECO:0007669"/>
    <property type="project" value="UniProtKB-EC"/>
</dbReference>
<comment type="caution">
    <text evidence="9">The sequence shown here is derived from an EMBL/GenBank/DDBJ whole genome shotgun (WGS) entry which is preliminary data.</text>
</comment>
<sequence length="462" mass="54087">MKTRYLYLLIFILAVSDLLIVNVSYLGTFYYFVADDSRLQGIYMDGLIVSNLIWLVSSFFCKLYTEKTVRRIDFIYSATLKSFLLHFALFACYTAFFKEKAISREFLLVMYIGLSLCLFVSRFLGTFFENRLLRYFKASRPVAVLGMNKMGLRLAAFFEQKKNQYEFNGFLDDSEELSIGEDGRLLPMVCQQIEVAAKSGIQEVYVPLTPENMANANVLLREGERQCVRMKFVPDLTGTLVTPFKLSYMEEFPVISMRHDPLEEIENRFKKRIFDIVFSLLAIVFVLSWLYPIIGLIIKIQSPGPILFKQKRDGRNNQTFYCYKFRSMKVNNESDTRQATKNDDRITPIGRFIRRTSLDELPQFFNVLFGDMSVVGPRPHPLSLTKQYREIIDQYMVRHFLKSGITGWAQVNGFRGETKDPELMRKRVEYDVWYLENWSIWLDVRIILQTVINMIKGEENAY</sequence>
<keyword evidence="4 7" id="KW-0812">Transmembrane</keyword>
<dbReference type="Pfam" id="PF13727">
    <property type="entry name" value="CoA_binding_3"/>
    <property type="match status" value="1"/>
</dbReference>
<accession>A0ABV6HGU3</accession>
<dbReference type="NCBIfam" id="TIGR03023">
    <property type="entry name" value="WcaJ_sugtrans"/>
    <property type="match status" value="1"/>
</dbReference>
<evidence type="ECO:0000256" key="7">
    <source>
        <dbReference type="SAM" id="Phobius"/>
    </source>
</evidence>
<gene>
    <name evidence="9" type="ORF">ACFFI0_07370</name>
</gene>
<keyword evidence="6 7" id="KW-0472">Membrane</keyword>
<dbReference type="NCBIfam" id="TIGR03025">
    <property type="entry name" value="EPS_sugtrans"/>
    <property type="match status" value="1"/>
</dbReference>
<evidence type="ECO:0000256" key="5">
    <source>
        <dbReference type="ARBA" id="ARBA00022989"/>
    </source>
</evidence>
<dbReference type="InterPro" id="IPR017475">
    <property type="entry name" value="EPS_sugar_tfrase"/>
</dbReference>
<dbReference type="EMBL" id="JBHLWO010000001">
    <property type="protein sequence ID" value="MFC0318123.1"/>
    <property type="molecule type" value="Genomic_DNA"/>
</dbReference>
<evidence type="ECO:0000256" key="2">
    <source>
        <dbReference type="ARBA" id="ARBA00006464"/>
    </source>
</evidence>
<evidence type="ECO:0000256" key="3">
    <source>
        <dbReference type="ARBA" id="ARBA00022679"/>
    </source>
</evidence>
<feature type="transmembrane region" description="Helical" evidence="7">
    <location>
        <begin position="276"/>
        <end position="298"/>
    </location>
</feature>
<comment type="similarity">
    <text evidence="2">Belongs to the bacterial sugar transferase family.</text>
</comment>
<feature type="transmembrane region" description="Helical" evidence="7">
    <location>
        <begin position="7"/>
        <end position="30"/>
    </location>
</feature>
<comment type="subcellular location">
    <subcellularLocation>
        <location evidence="1">Membrane</location>
        <topology evidence="1">Multi-pass membrane protein</topology>
    </subcellularLocation>
</comment>
<proteinExistence type="inferred from homology"/>
<dbReference type="InterPro" id="IPR017473">
    <property type="entry name" value="Undecaprenyl-P_gluc_Ptfrase"/>
</dbReference>
<dbReference type="PANTHER" id="PTHR30576">
    <property type="entry name" value="COLANIC BIOSYNTHESIS UDP-GLUCOSE LIPID CARRIER TRANSFERASE"/>
    <property type="match status" value="1"/>
</dbReference>
<organism evidence="9 10">
    <name type="scientific">Olivibacter oleidegradans</name>
    <dbReference type="NCBI Taxonomy" id="760123"/>
    <lineage>
        <taxon>Bacteria</taxon>
        <taxon>Pseudomonadati</taxon>
        <taxon>Bacteroidota</taxon>
        <taxon>Sphingobacteriia</taxon>
        <taxon>Sphingobacteriales</taxon>
        <taxon>Sphingobacteriaceae</taxon>
        <taxon>Olivibacter</taxon>
    </lineage>
</organism>
<protein>
    <submittedName>
        <fullName evidence="9">Undecaprenyl-phosphate glucose phosphotransferase</fullName>
        <ecNumber evidence="9">2.7.8.31</ecNumber>
    </submittedName>
</protein>
<evidence type="ECO:0000259" key="8">
    <source>
        <dbReference type="Pfam" id="PF02397"/>
    </source>
</evidence>
<feature type="transmembrane region" description="Helical" evidence="7">
    <location>
        <begin position="42"/>
        <end position="61"/>
    </location>
</feature>
<keyword evidence="5 7" id="KW-1133">Transmembrane helix</keyword>
<evidence type="ECO:0000256" key="1">
    <source>
        <dbReference type="ARBA" id="ARBA00004141"/>
    </source>
</evidence>
<dbReference type="EC" id="2.7.8.31" evidence="9"/>
<dbReference type="InterPro" id="IPR003362">
    <property type="entry name" value="Bact_transf"/>
</dbReference>
<dbReference type="PANTHER" id="PTHR30576:SF0">
    <property type="entry name" value="UNDECAPRENYL-PHOSPHATE N-ACETYLGALACTOSAMINYL 1-PHOSPHATE TRANSFERASE-RELATED"/>
    <property type="match status" value="1"/>
</dbReference>
<evidence type="ECO:0000256" key="4">
    <source>
        <dbReference type="ARBA" id="ARBA00022692"/>
    </source>
</evidence>
<evidence type="ECO:0000313" key="9">
    <source>
        <dbReference type="EMBL" id="MFC0318123.1"/>
    </source>
</evidence>
<feature type="domain" description="Bacterial sugar transferase" evidence="8">
    <location>
        <begin position="271"/>
        <end position="455"/>
    </location>
</feature>
<name>A0ABV6HGU3_9SPHI</name>
<dbReference type="Proteomes" id="UP001589774">
    <property type="component" value="Unassembled WGS sequence"/>
</dbReference>
<keyword evidence="3 9" id="KW-0808">Transferase</keyword>
<reference evidence="9 10" key="1">
    <citation type="submission" date="2024-09" db="EMBL/GenBank/DDBJ databases">
        <authorList>
            <person name="Sun Q."/>
            <person name="Mori K."/>
        </authorList>
    </citation>
    <scope>NUCLEOTIDE SEQUENCE [LARGE SCALE GENOMIC DNA]</scope>
    <source>
        <strain evidence="9 10">CCM 7765</strain>
    </source>
</reference>
<feature type="transmembrane region" description="Helical" evidence="7">
    <location>
        <begin position="108"/>
        <end position="128"/>
    </location>
</feature>
<dbReference type="Pfam" id="PF02397">
    <property type="entry name" value="Bac_transf"/>
    <property type="match status" value="1"/>
</dbReference>
<evidence type="ECO:0000256" key="6">
    <source>
        <dbReference type="ARBA" id="ARBA00023136"/>
    </source>
</evidence>
<dbReference type="Gene3D" id="3.40.50.720">
    <property type="entry name" value="NAD(P)-binding Rossmann-like Domain"/>
    <property type="match status" value="1"/>
</dbReference>
<feature type="transmembrane region" description="Helical" evidence="7">
    <location>
        <begin position="73"/>
        <end position="96"/>
    </location>
</feature>
<evidence type="ECO:0000313" key="10">
    <source>
        <dbReference type="Proteomes" id="UP001589774"/>
    </source>
</evidence>
<dbReference type="RefSeq" id="WP_130856211.1">
    <property type="nucleotide sequence ID" value="NZ_JBHLWO010000001.1"/>
</dbReference>
<keyword evidence="10" id="KW-1185">Reference proteome</keyword>